<dbReference type="EMBL" id="MU854083">
    <property type="protein sequence ID" value="KAK3933732.1"/>
    <property type="molecule type" value="Genomic_DNA"/>
</dbReference>
<feature type="transmembrane region" description="Helical" evidence="2">
    <location>
        <begin position="164"/>
        <end position="183"/>
    </location>
</feature>
<organism evidence="3 4">
    <name type="scientific">Diplogelasinospora grovesii</name>
    <dbReference type="NCBI Taxonomy" id="303347"/>
    <lineage>
        <taxon>Eukaryota</taxon>
        <taxon>Fungi</taxon>
        <taxon>Dikarya</taxon>
        <taxon>Ascomycota</taxon>
        <taxon>Pezizomycotina</taxon>
        <taxon>Sordariomycetes</taxon>
        <taxon>Sordariomycetidae</taxon>
        <taxon>Sordariales</taxon>
        <taxon>Diplogelasinosporaceae</taxon>
        <taxon>Diplogelasinospora</taxon>
    </lineage>
</organism>
<keyword evidence="2" id="KW-0472">Membrane</keyword>
<accession>A0AAN6MXJ0</accession>
<dbReference type="Proteomes" id="UP001303473">
    <property type="component" value="Unassembled WGS sequence"/>
</dbReference>
<feature type="region of interest" description="Disordered" evidence="1">
    <location>
        <begin position="26"/>
        <end position="156"/>
    </location>
</feature>
<evidence type="ECO:0000313" key="3">
    <source>
        <dbReference type="EMBL" id="KAK3933732.1"/>
    </source>
</evidence>
<keyword evidence="2" id="KW-1133">Transmembrane helix</keyword>
<name>A0AAN6MXJ0_9PEZI</name>
<evidence type="ECO:0000313" key="4">
    <source>
        <dbReference type="Proteomes" id="UP001303473"/>
    </source>
</evidence>
<evidence type="ECO:0000256" key="1">
    <source>
        <dbReference type="SAM" id="MobiDB-lite"/>
    </source>
</evidence>
<reference evidence="4" key="1">
    <citation type="journal article" date="2023" name="Mol. Phylogenet. Evol.">
        <title>Genome-scale phylogeny and comparative genomics of the fungal order Sordariales.</title>
        <authorList>
            <person name="Hensen N."/>
            <person name="Bonometti L."/>
            <person name="Westerberg I."/>
            <person name="Brannstrom I.O."/>
            <person name="Guillou S."/>
            <person name="Cros-Aarteil S."/>
            <person name="Calhoun S."/>
            <person name="Haridas S."/>
            <person name="Kuo A."/>
            <person name="Mondo S."/>
            <person name="Pangilinan J."/>
            <person name="Riley R."/>
            <person name="LaButti K."/>
            <person name="Andreopoulos B."/>
            <person name="Lipzen A."/>
            <person name="Chen C."/>
            <person name="Yan M."/>
            <person name="Daum C."/>
            <person name="Ng V."/>
            <person name="Clum A."/>
            <person name="Steindorff A."/>
            <person name="Ohm R.A."/>
            <person name="Martin F."/>
            <person name="Silar P."/>
            <person name="Natvig D.O."/>
            <person name="Lalanne C."/>
            <person name="Gautier V."/>
            <person name="Ament-Velasquez S.L."/>
            <person name="Kruys A."/>
            <person name="Hutchinson M.I."/>
            <person name="Powell A.J."/>
            <person name="Barry K."/>
            <person name="Miller A.N."/>
            <person name="Grigoriev I.V."/>
            <person name="Debuchy R."/>
            <person name="Gladieux P."/>
            <person name="Hiltunen Thoren M."/>
            <person name="Johannesson H."/>
        </authorList>
    </citation>
    <scope>NUCLEOTIDE SEQUENCE [LARGE SCALE GENOMIC DNA]</scope>
    <source>
        <strain evidence="4">CBS 340.73</strain>
    </source>
</reference>
<feature type="compositionally biased region" description="Basic residues" evidence="1">
    <location>
        <begin position="57"/>
        <end position="66"/>
    </location>
</feature>
<keyword evidence="4" id="KW-1185">Reference proteome</keyword>
<feature type="compositionally biased region" description="Basic and acidic residues" evidence="1">
    <location>
        <begin position="132"/>
        <end position="156"/>
    </location>
</feature>
<sequence length="301" mass="32349">MPKKAGLSAPRYAACCKDFIDRLGALQKERETNQNPKNSATTPPVDSGLSRQSQLVSRKRPRTTSPHRHDAAIPPNLPGNEIPSHASGVTPREAQPPNASTTRPSPPGAATDAAMQPTRFTHSEQVQQELVNQRDRQDHIDKQRRIARNRAIERERPSATPRKALFVAGTGAVVNIFGVVLGLRHRRQACARSGVQTAEVVLVSAPWVGQGSVGGGTEKEGGCARPLARVIQQNKGDVLDAIRNASDASHDLLAHSTDSRCAGYFAVGTRCRSLSEQLETIGPGWATQVPADDGPNAAKRR</sequence>
<feature type="compositionally biased region" description="Polar residues" evidence="1">
    <location>
        <begin position="118"/>
        <end position="131"/>
    </location>
</feature>
<gene>
    <name evidence="3" type="ORF">QBC46DRAFT_454639</name>
</gene>
<keyword evidence="2" id="KW-0812">Transmembrane</keyword>
<proteinExistence type="predicted"/>
<feature type="compositionally biased region" description="Polar residues" evidence="1">
    <location>
        <begin position="33"/>
        <end position="56"/>
    </location>
</feature>
<protein>
    <submittedName>
        <fullName evidence="3">Uncharacterized protein</fullName>
    </submittedName>
</protein>
<evidence type="ECO:0000256" key="2">
    <source>
        <dbReference type="SAM" id="Phobius"/>
    </source>
</evidence>
<dbReference type="AlphaFoldDB" id="A0AAN6MXJ0"/>
<comment type="caution">
    <text evidence="3">The sequence shown here is derived from an EMBL/GenBank/DDBJ whole genome shotgun (WGS) entry which is preliminary data.</text>
</comment>